<sequence length="566" mass="64581">MLTQDTRKRIQSLAKTVPWYIVYDNINIGTHRHHQRIGNRDVFISGTTASIVLGSSEAFEELPTNCARNLCVADLLPTKSCERHLRAFCKYHLVDVLRRNFDEFANLSVPLPTKNRLPVKKTVISSLPTMRIDESTVHGNREVLESIVSAALDLPEVWFEGRRILVAGDQMSVARLRRLIELRWDDISTFQRFDWVIPVLQLFHLQMLLASTILRTHYGDSSSPGSMSFYAHLLGRKRVNFDKADFHSLDELLRHVFDAMAIKAWEVVLDTSDLHEYAREFSEGGRVFDVDVKADELIDKFLNAAASDDLNGTASRNSALFMRDAIIFIELSSAIKDGDVGRVEKVLRWITIMFQAGSTRNYANELLHLFCGFEYKWTHETKEAIRSSWLVNIKGQEGRWIPADLQQEHHNFTIKNMFKARGVGNQWNGSEETISMNIQNLERVSHQLESVLDVPYSGTKHAKLSAATDIQTVYHSLVEYDIFGTEPQDNHPNLTATIPAKNLFEDGIIKLTESNRVMMFLESLGTQATANDDDLEMEVDDDMESDRDDDIVDFGVEEHLENMMRG</sequence>
<evidence type="ECO:0000313" key="3">
    <source>
        <dbReference type="Proteomes" id="UP000780801"/>
    </source>
</evidence>
<dbReference type="EMBL" id="JAABOA010002688">
    <property type="protein sequence ID" value="KAF9579537.1"/>
    <property type="molecule type" value="Genomic_DNA"/>
</dbReference>
<organism evidence="2 3">
    <name type="scientific">Lunasporangiospora selenospora</name>
    <dbReference type="NCBI Taxonomy" id="979761"/>
    <lineage>
        <taxon>Eukaryota</taxon>
        <taxon>Fungi</taxon>
        <taxon>Fungi incertae sedis</taxon>
        <taxon>Mucoromycota</taxon>
        <taxon>Mortierellomycotina</taxon>
        <taxon>Mortierellomycetes</taxon>
        <taxon>Mortierellales</taxon>
        <taxon>Mortierellaceae</taxon>
        <taxon>Lunasporangiospora</taxon>
    </lineage>
</organism>
<dbReference type="Pfam" id="PF20231">
    <property type="entry name" value="DUF6589"/>
    <property type="match status" value="1"/>
</dbReference>
<dbReference type="AlphaFoldDB" id="A0A9P6KCC3"/>
<keyword evidence="3" id="KW-1185">Reference proteome</keyword>
<reference evidence="2" key="1">
    <citation type="journal article" date="2020" name="Fungal Divers.">
        <title>Resolving the Mortierellaceae phylogeny through synthesis of multi-gene phylogenetics and phylogenomics.</title>
        <authorList>
            <person name="Vandepol N."/>
            <person name="Liber J."/>
            <person name="Desiro A."/>
            <person name="Na H."/>
            <person name="Kennedy M."/>
            <person name="Barry K."/>
            <person name="Grigoriev I.V."/>
            <person name="Miller A.N."/>
            <person name="O'Donnell K."/>
            <person name="Stajich J.E."/>
            <person name="Bonito G."/>
        </authorList>
    </citation>
    <scope>NUCLEOTIDE SEQUENCE</scope>
    <source>
        <strain evidence="2">KOD1015</strain>
    </source>
</reference>
<evidence type="ECO:0000259" key="1">
    <source>
        <dbReference type="Pfam" id="PF20231"/>
    </source>
</evidence>
<accession>A0A9P6KCC3</accession>
<dbReference type="Proteomes" id="UP000780801">
    <property type="component" value="Unassembled WGS sequence"/>
</dbReference>
<protein>
    <recommendedName>
        <fullName evidence="1">DUF6589 domain-containing protein</fullName>
    </recommendedName>
</protein>
<evidence type="ECO:0000313" key="2">
    <source>
        <dbReference type="EMBL" id="KAF9579537.1"/>
    </source>
</evidence>
<dbReference type="OrthoDB" id="2496395at2759"/>
<comment type="caution">
    <text evidence="2">The sequence shown here is derived from an EMBL/GenBank/DDBJ whole genome shotgun (WGS) entry which is preliminary data.</text>
</comment>
<name>A0A9P6KCC3_9FUNG</name>
<gene>
    <name evidence="2" type="ORF">BGW38_004161</name>
</gene>
<proteinExistence type="predicted"/>
<dbReference type="InterPro" id="IPR046496">
    <property type="entry name" value="DUF6589"/>
</dbReference>
<feature type="domain" description="DUF6589" evidence="1">
    <location>
        <begin position="70"/>
        <end position="461"/>
    </location>
</feature>